<organism evidence="1 2">
    <name type="scientific">Maritimibacter alkaliphilus HTCC2654</name>
    <dbReference type="NCBI Taxonomy" id="314271"/>
    <lineage>
        <taxon>Bacteria</taxon>
        <taxon>Pseudomonadati</taxon>
        <taxon>Pseudomonadota</taxon>
        <taxon>Alphaproteobacteria</taxon>
        <taxon>Rhodobacterales</taxon>
        <taxon>Roseobacteraceae</taxon>
        <taxon>Maritimibacter</taxon>
    </lineage>
</organism>
<dbReference type="HOGENOM" id="CLU_3420140_0_0_5"/>
<comment type="caution">
    <text evidence="1">The sequence shown here is derived from an EMBL/GenBank/DDBJ whole genome shotgun (WGS) entry which is preliminary data.</text>
</comment>
<evidence type="ECO:0000313" key="1">
    <source>
        <dbReference type="EMBL" id="EAQ12698.1"/>
    </source>
</evidence>
<dbReference type="Proteomes" id="UP000002931">
    <property type="component" value="Unassembled WGS sequence"/>
</dbReference>
<proteinExistence type="predicted"/>
<sequence>MARSTPISFRVCFRDFAAGLRPRRP</sequence>
<gene>
    <name evidence="1" type="ORF">RB2654_15470</name>
</gene>
<dbReference type="AlphaFoldDB" id="A3VHE3"/>
<dbReference type="EMBL" id="AAMT01000008">
    <property type="protein sequence ID" value="EAQ12698.1"/>
    <property type="molecule type" value="Genomic_DNA"/>
</dbReference>
<evidence type="ECO:0000313" key="2">
    <source>
        <dbReference type="Proteomes" id="UP000002931"/>
    </source>
</evidence>
<keyword evidence="2" id="KW-1185">Reference proteome</keyword>
<name>A3VHE3_9RHOB</name>
<feature type="non-terminal residue" evidence="1">
    <location>
        <position position="25"/>
    </location>
</feature>
<accession>A3VHE3</accession>
<reference evidence="1 2" key="1">
    <citation type="journal article" date="2010" name="J. Bacteriol.">
        <title>Genome sequences of Pelagibaca bermudensis HTCC2601T and Maritimibacter alkaliphilus HTCC2654T, the type strains of two marine Roseobacter genera.</title>
        <authorList>
            <person name="Thrash J.C."/>
            <person name="Cho J.C."/>
            <person name="Ferriera S."/>
            <person name="Johnson J."/>
            <person name="Vergin K.L."/>
            <person name="Giovannoni S.J."/>
        </authorList>
    </citation>
    <scope>NUCLEOTIDE SEQUENCE [LARGE SCALE GENOMIC DNA]</scope>
    <source>
        <strain evidence="1 2">HTCC2654</strain>
    </source>
</reference>
<protein>
    <submittedName>
        <fullName evidence="1">Uncharacterized protein</fullName>
    </submittedName>
</protein>